<evidence type="ECO:0008006" key="3">
    <source>
        <dbReference type="Google" id="ProtNLM"/>
    </source>
</evidence>
<sequence>MGVAEMPSTTDQVFAVYELTEQILLHVTNPSEIVRAQRVCKFWHDIIQTSPALQAACWYQPSPQPPSEHADETQPWILNPAFSRLGLSISKDESYKVHGQGGIQERADFSLENRIYDKPGSWTTMLATSPPMQRILIECYGDYSSDETMWYLISSNHGPLLIGDVMASLAEAQNRQECGIDRWAGVRHYTGALVRWTASDWDQNADWRVFDDMPRDGNGDVEYDVNVVVSLPWGSPDAAAFSLRRVHCSKEEGSIWEMIVHTMVTGDGEVYYWDYWNHGGCPGKPVCKGEPYMARLLVVGELPEWYREKCKHRFRNAPPREEK</sequence>
<dbReference type="CDD" id="cd09917">
    <property type="entry name" value="F-box_SF"/>
    <property type="match status" value="1"/>
</dbReference>
<dbReference type="Proteomes" id="UP001610444">
    <property type="component" value="Unassembled WGS sequence"/>
</dbReference>
<proteinExistence type="predicted"/>
<keyword evidence="2" id="KW-1185">Reference proteome</keyword>
<reference evidence="1 2" key="1">
    <citation type="submission" date="2024-07" db="EMBL/GenBank/DDBJ databases">
        <title>Section-level genome sequencing and comparative genomics of Aspergillus sections Usti and Cavernicolus.</title>
        <authorList>
            <consortium name="Lawrence Berkeley National Laboratory"/>
            <person name="Nybo J.L."/>
            <person name="Vesth T.C."/>
            <person name="Theobald S."/>
            <person name="Frisvad J.C."/>
            <person name="Larsen T.O."/>
            <person name="Kjaerboelling I."/>
            <person name="Rothschild-Mancinelli K."/>
            <person name="Lyhne E.K."/>
            <person name="Kogle M.E."/>
            <person name="Barry K."/>
            <person name="Clum A."/>
            <person name="Na H."/>
            <person name="Ledsgaard L."/>
            <person name="Lin J."/>
            <person name="Lipzen A."/>
            <person name="Kuo A."/>
            <person name="Riley R."/>
            <person name="Mondo S."/>
            <person name="LaButti K."/>
            <person name="Haridas S."/>
            <person name="Pangalinan J."/>
            <person name="Salamov A.A."/>
            <person name="Simmons B.A."/>
            <person name="Magnuson J.K."/>
            <person name="Chen J."/>
            <person name="Drula E."/>
            <person name="Henrissat B."/>
            <person name="Wiebenga A."/>
            <person name="Lubbers R.J."/>
            <person name="Gomes A.C."/>
            <person name="Macurrencykelacurrency M.R."/>
            <person name="Stajich J."/>
            <person name="Grigoriev I.V."/>
            <person name="Mortensen U.H."/>
            <person name="De vries R.P."/>
            <person name="Baker S.E."/>
            <person name="Andersen M.R."/>
        </authorList>
    </citation>
    <scope>NUCLEOTIDE SEQUENCE [LARGE SCALE GENOMIC DNA]</scope>
    <source>
        <strain evidence="1 2">CBS 756.74</strain>
    </source>
</reference>
<accession>A0ABR4KWU1</accession>
<evidence type="ECO:0000313" key="2">
    <source>
        <dbReference type="Proteomes" id="UP001610444"/>
    </source>
</evidence>
<comment type="caution">
    <text evidence="1">The sequence shown here is derived from an EMBL/GenBank/DDBJ whole genome shotgun (WGS) entry which is preliminary data.</text>
</comment>
<dbReference type="InterPro" id="IPR036047">
    <property type="entry name" value="F-box-like_dom_sf"/>
</dbReference>
<evidence type="ECO:0000313" key="1">
    <source>
        <dbReference type="EMBL" id="KAL2856750.1"/>
    </source>
</evidence>
<dbReference type="GeneID" id="98152552"/>
<gene>
    <name evidence="1" type="ORF">BJX68DRAFT_191339</name>
</gene>
<organism evidence="1 2">
    <name type="scientific">Aspergillus pseudodeflectus</name>
    <dbReference type="NCBI Taxonomy" id="176178"/>
    <lineage>
        <taxon>Eukaryota</taxon>
        <taxon>Fungi</taxon>
        <taxon>Dikarya</taxon>
        <taxon>Ascomycota</taxon>
        <taxon>Pezizomycotina</taxon>
        <taxon>Eurotiomycetes</taxon>
        <taxon>Eurotiomycetidae</taxon>
        <taxon>Eurotiales</taxon>
        <taxon>Aspergillaceae</taxon>
        <taxon>Aspergillus</taxon>
        <taxon>Aspergillus subgen. Nidulantes</taxon>
    </lineage>
</organism>
<dbReference type="EMBL" id="JBFXLR010000007">
    <property type="protein sequence ID" value="KAL2856750.1"/>
    <property type="molecule type" value="Genomic_DNA"/>
</dbReference>
<dbReference type="RefSeq" id="XP_070902614.1">
    <property type="nucleotide sequence ID" value="XM_071037388.1"/>
</dbReference>
<protein>
    <recommendedName>
        <fullName evidence="3">F-box domain-containing protein</fullName>
    </recommendedName>
</protein>
<name>A0ABR4KWU1_9EURO</name>
<dbReference type="SUPFAM" id="SSF81383">
    <property type="entry name" value="F-box domain"/>
    <property type="match status" value="1"/>
</dbReference>